<gene>
    <name evidence="8" type="ORF">GBK04_05850</name>
</gene>
<evidence type="ECO:0000313" key="8">
    <source>
        <dbReference type="EMBL" id="MPR32891.1"/>
    </source>
</evidence>
<evidence type="ECO:0000256" key="3">
    <source>
        <dbReference type="ARBA" id="ARBA00022729"/>
    </source>
</evidence>
<evidence type="ECO:0000256" key="1">
    <source>
        <dbReference type="ARBA" id="ARBA00004442"/>
    </source>
</evidence>
<evidence type="ECO:0000313" key="9">
    <source>
        <dbReference type="Proteomes" id="UP000479293"/>
    </source>
</evidence>
<dbReference type="AlphaFoldDB" id="A0A7C9FND6"/>
<proteinExistence type="inferred from homology"/>
<evidence type="ECO:0000256" key="4">
    <source>
        <dbReference type="ARBA" id="ARBA00023136"/>
    </source>
</evidence>
<comment type="caution">
    <text evidence="8">The sequence shown here is derived from an EMBL/GenBank/DDBJ whole genome shotgun (WGS) entry which is preliminary data.</text>
</comment>
<dbReference type="InterPro" id="IPR033985">
    <property type="entry name" value="SusD-like_N"/>
</dbReference>
<evidence type="ECO:0000259" key="7">
    <source>
        <dbReference type="Pfam" id="PF14322"/>
    </source>
</evidence>
<dbReference type="CDD" id="cd08977">
    <property type="entry name" value="SusD"/>
    <property type="match status" value="1"/>
</dbReference>
<evidence type="ECO:0000256" key="5">
    <source>
        <dbReference type="ARBA" id="ARBA00023237"/>
    </source>
</evidence>
<feature type="domain" description="RagB/SusD" evidence="6">
    <location>
        <begin position="273"/>
        <end position="573"/>
    </location>
</feature>
<dbReference type="EMBL" id="WHLY01000002">
    <property type="protein sequence ID" value="MPR32891.1"/>
    <property type="molecule type" value="Genomic_DNA"/>
</dbReference>
<keyword evidence="5" id="KW-0998">Cell outer membrane</keyword>
<dbReference type="InterPro" id="IPR012944">
    <property type="entry name" value="SusD_RagB_dom"/>
</dbReference>
<reference evidence="8 9" key="1">
    <citation type="submission" date="2019-10" db="EMBL/GenBank/DDBJ databases">
        <title>Draft Genome Sequence of Cytophagaceae sp. SJW1-29.</title>
        <authorList>
            <person name="Choi A."/>
        </authorList>
    </citation>
    <scope>NUCLEOTIDE SEQUENCE [LARGE SCALE GENOMIC DNA]</scope>
    <source>
        <strain evidence="8 9">SJW1-29</strain>
    </source>
</reference>
<dbReference type="SUPFAM" id="SSF48452">
    <property type="entry name" value="TPR-like"/>
    <property type="match status" value="1"/>
</dbReference>
<dbReference type="RefSeq" id="WP_152757719.1">
    <property type="nucleotide sequence ID" value="NZ_WHLY01000002.1"/>
</dbReference>
<evidence type="ECO:0000259" key="6">
    <source>
        <dbReference type="Pfam" id="PF07980"/>
    </source>
</evidence>
<protein>
    <submittedName>
        <fullName evidence="8">RagB/SusD family nutrient uptake outer membrane protein</fullName>
    </submittedName>
</protein>
<name>A0A7C9FND6_9BACT</name>
<dbReference type="PROSITE" id="PS51257">
    <property type="entry name" value="PROKAR_LIPOPROTEIN"/>
    <property type="match status" value="1"/>
</dbReference>
<dbReference type="Pfam" id="PF14322">
    <property type="entry name" value="SusD-like_3"/>
    <property type="match status" value="1"/>
</dbReference>
<sequence>MKRYIKTILLSAVLLVGITVSCKDSFLDRPPLGAIAETSLTNPNGVNGALIVAYRGLTGVQIGAWYTSANNWLWGGIRSDDSYKGSESLDQATEINPVERFEVLPNGPSVGNKWRALYDGIGMANIVLRLVEKTPEISAENKTRIIAEARFLRGFQHFEAKRNFGNVPYVDETIEGTDAYKALKNDQSIWPQIEADLKFAYDNLPGTQTAVGRVNKWAAGAYYGKALLYQSKFSEAKAVFDQVIANGTTSKGEKYGLVSEFKNVFRGEEENGKEIIFSIQYTVGDGTGGANSNKEGELTNPHNDGPGGCCGFYQPSQTLVNAYQVDAKGLPFLDTYKTMNVRSQESDPNNYPDRGMLDPRLDYTVGRVGVPYKDFGPAKATWIRQLANGGPWLPNKMIQWKDEIGTYYIPGGWGQTQLGKNQILMRYADLLLMDAECEVEVGSLDKALQYVNMIRTRAAGSSVVKMEDGKPVADYKVAPYSGPWTDKEAARKAVRFERFIELAQEGHRFYDLVRWGVADVVITDFLNRESKVRTSLAGAKFTKGKDEYLPIPEFVVNQSKVDGVANIKQNPGY</sequence>
<feature type="domain" description="SusD-like N-terminal" evidence="7">
    <location>
        <begin position="108"/>
        <end position="225"/>
    </location>
</feature>
<comment type="subcellular location">
    <subcellularLocation>
        <location evidence="1">Cell outer membrane</location>
    </subcellularLocation>
</comment>
<comment type="similarity">
    <text evidence="2">Belongs to the SusD family.</text>
</comment>
<dbReference type="Gene3D" id="1.25.40.390">
    <property type="match status" value="1"/>
</dbReference>
<organism evidence="8 9">
    <name type="scientific">Salmonirosea aquatica</name>
    <dbReference type="NCBI Taxonomy" id="2654236"/>
    <lineage>
        <taxon>Bacteria</taxon>
        <taxon>Pseudomonadati</taxon>
        <taxon>Bacteroidota</taxon>
        <taxon>Cytophagia</taxon>
        <taxon>Cytophagales</taxon>
        <taxon>Spirosomataceae</taxon>
        <taxon>Salmonirosea</taxon>
    </lineage>
</organism>
<dbReference type="Proteomes" id="UP000479293">
    <property type="component" value="Unassembled WGS sequence"/>
</dbReference>
<dbReference type="InterPro" id="IPR011990">
    <property type="entry name" value="TPR-like_helical_dom_sf"/>
</dbReference>
<keyword evidence="9" id="KW-1185">Reference proteome</keyword>
<keyword evidence="4" id="KW-0472">Membrane</keyword>
<evidence type="ECO:0000256" key="2">
    <source>
        <dbReference type="ARBA" id="ARBA00006275"/>
    </source>
</evidence>
<dbReference type="GO" id="GO:0009279">
    <property type="term" value="C:cell outer membrane"/>
    <property type="evidence" value="ECO:0007669"/>
    <property type="project" value="UniProtKB-SubCell"/>
</dbReference>
<keyword evidence="3" id="KW-0732">Signal</keyword>
<dbReference type="Pfam" id="PF07980">
    <property type="entry name" value="SusD_RagB"/>
    <property type="match status" value="1"/>
</dbReference>
<accession>A0A7C9FND6</accession>